<sequence>MICVLVLRECYPTPKESVGFYSCSPLRMRKQVPGGMGQWLLMDKSPQSLETVGRDLQGALVARRTFKWISFLRDIYTPRFQCLVGGLNNIQHFVLIAVYVGTYSLLQQMVSCHLEGSASLVNTRCLRLMDLGCSLSLRSLYMDPWGGAFPLE</sequence>
<reference evidence="1" key="2">
    <citation type="journal article" date="2024" name="Plant">
        <title>Genomic evolution and insights into agronomic trait innovations of Sesamum species.</title>
        <authorList>
            <person name="Miao H."/>
            <person name="Wang L."/>
            <person name="Qu L."/>
            <person name="Liu H."/>
            <person name="Sun Y."/>
            <person name="Le M."/>
            <person name="Wang Q."/>
            <person name="Wei S."/>
            <person name="Zheng Y."/>
            <person name="Lin W."/>
            <person name="Duan Y."/>
            <person name="Cao H."/>
            <person name="Xiong S."/>
            <person name="Wang X."/>
            <person name="Wei L."/>
            <person name="Li C."/>
            <person name="Ma Q."/>
            <person name="Ju M."/>
            <person name="Zhao R."/>
            <person name="Li G."/>
            <person name="Mu C."/>
            <person name="Tian Q."/>
            <person name="Mei H."/>
            <person name="Zhang T."/>
            <person name="Gao T."/>
            <person name="Zhang H."/>
        </authorList>
    </citation>
    <scope>NUCLEOTIDE SEQUENCE</scope>
    <source>
        <strain evidence="1">KEN1</strain>
    </source>
</reference>
<protein>
    <submittedName>
        <fullName evidence="1">Uncharacterized protein</fullName>
    </submittedName>
</protein>
<accession>A0AAW2WDA5</accession>
<reference evidence="1" key="1">
    <citation type="submission" date="2020-06" db="EMBL/GenBank/DDBJ databases">
        <authorList>
            <person name="Li T."/>
            <person name="Hu X."/>
            <person name="Zhang T."/>
            <person name="Song X."/>
            <person name="Zhang H."/>
            <person name="Dai N."/>
            <person name="Sheng W."/>
            <person name="Hou X."/>
            <person name="Wei L."/>
        </authorList>
    </citation>
    <scope>NUCLEOTIDE SEQUENCE</scope>
    <source>
        <strain evidence="1">KEN1</strain>
        <tissue evidence="1">Leaf</tissue>
    </source>
</reference>
<dbReference type="EMBL" id="JACGWN010000008">
    <property type="protein sequence ID" value="KAL0439648.1"/>
    <property type="molecule type" value="Genomic_DNA"/>
</dbReference>
<name>A0AAW2WDA5_9LAMI</name>
<gene>
    <name evidence="1" type="ORF">Slati_2447800</name>
</gene>
<proteinExistence type="predicted"/>
<comment type="caution">
    <text evidence="1">The sequence shown here is derived from an EMBL/GenBank/DDBJ whole genome shotgun (WGS) entry which is preliminary data.</text>
</comment>
<evidence type="ECO:0000313" key="1">
    <source>
        <dbReference type="EMBL" id="KAL0439648.1"/>
    </source>
</evidence>
<organism evidence="1">
    <name type="scientific">Sesamum latifolium</name>
    <dbReference type="NCBI Taxonomy" id="2727402"/>
    <lineage>
        <taxon>Eukaryota</taxon>
        <taxon>Viridiplantae</taxon>
        <taxon>Streptophyta</taxon>
        <taxon>Embryophyta</taxon>
        <taxon>Tracheophyta</taxon>
        <taxon>Spermatophyta</taxon>
        <taxon>Magnoliopsida</taxon>
        <taxon>eudicotyledons</taxon>
        <taxon>Gunneridae</taxon>
        <taxon>Pentapetalae</taxon>
        <taxon>asterids</taxon>
        <taxon>lamiids</taxon>
        <taxon>Lamiales</taxon>
        <taxon>Pedaliaceae</taxon>
        <taxon>Sesamum</taxon>
    </lineage>
</organism>
<dbReference type="AlphaFoldDB" id="A0AAW2WDA5"/>